<proteinExistence type="predicted"/>
<dbReference type="EMBL" id="BJUB01000002">
    <property type="protein sequence ID" value="GEK20270.1"/>
    <property type="molecule type" value="Genomic_DNA"/>
</dbReference>
<name>A0A510V4Q9_9CELL</name>
<evidence type="ECO:0000313" key="2">
    <source>
        <dbReference type="Proteomes" id="UP000321118"/>
    </source>
</evidence>
<gene>
    <name evidence="1" type="ORF">CXY01_07900</name>
</gene>
<reference evidence="1 2" key="1">
    <citation type="submission" date="2019-07" db="EMBL/GenBank/DDBJ databases">
        <title>Whole genome shotgun sequence of Cellulomonas xylanilytica NBRC 101102.</title>
        <authorList>
            <person name="Hosoyama A."/>
            <person name="Uohara A."/>
            <person name="Ohji S."/>
            <person name="Ichikawa N."/>
        </authorList>
    </citation>
    <scope>NUCLEOTIDE SEQUENCE [LARGE SCALE GENOMIC DNA]</scope>
    <source>
        <strain evidence="1 2">NBRC 101102</strain>
    </source>
</reference>
<evidence type="ECO:0000313" key="1">
    <source>
        <dbReference type="EMBL" id="GEK20270.1"/>
    </source>
</evidence>
<dbReference type="AlphaFoldDB" id="A0A510V4Q9"/>
<organism evidence="1 2">
    <name type="scientific">Cellulomonas xylanilytica</name>
    <dbReference type="NCBI Taxonomy" id="233583"/>
    <lineage>
        <taxon>Bacteria</taxon>
        <taxon>Bacillati</taxon>
        <taxon>Actinomycetota</taxon>
        <taxon>Actinomycetes</taxon>
        <taxon>Micrococcales</taxon>
        <taxon>Cellulomonadaceae</taxon>
        <taxon>Cellulomonas</taxon>
    </lineage>
</organism>
<dbReference type="Proteomes" id="UP000321118">
    <property type="component" value="Unassembled WGS sequence"/>
</dbReference>
<comment type="caution">
    <text evidence="1">The sequence shown here is derived from an EMBL/GenBank/DDBJ whole genome shotgun (WGS) entry which is preliminary data.</text>
</comment>
<keyword evidence="2" id="KW-1185">Reference proteome</keyword>
<protein>
    <recommendedName>
        <fullName evidence="3">TfoX N-terminal domain-containing protein</fullName>
    </recommendedName>
</protein>
<sequence>MLHARGMTGADYDAMADDLVARGATRAQMMGRPILKVGSTMFAAHVGGDRLALKLGRDSAEHAEALALPGATVWAPGDGDRYFYDWVALPASAEDHWMRFAEVARLRAQTSLAIQSDRASPVKSKKGSTGR</sequence>
<evidence type="ECO:0008006" key="3">
    <source>
        <dbReference type="Google" id="ProtNLM"/>
    </source>
</evidence>
<accession>A0A510V4Q9</accession>